<dbReference type="Proteomes" id="UP001152872">
    <property type="component" value="Unassembled WGS sequence"/>
</dbReference>
<evidence type="ECO:0000313" key="2">
    <source>
        <dbReference type="Proteomes" id="UP001152872"/>
    </source>
</evidence>
<comment type="caution">
    <text evidence="1">The sequence shown here is derived from an EMBL/GenBank/DDBJ whole genome shotgun (WGS) entry which is preliminary data.</text>
</comment>
<dbReference type="AlphaFoldDB" id="A0A9X4M8G2"/>
<dbReference type="RefSeq" id="WP_009626592.1">
    <property type="nucleotide sequence ID" value="NZ_VBTY01000051.1"/>
</dbReference>
<dbReference type="EMBL" id="VBTY01000051">
    <property type="protein sequence ID" value="MDG3494515.1"/>
    <property type="molecule type" value="Genomic_DNA"/>
</dbReference>
<name>A0A9X4M8G2_9CYAN</name>
<gene>
    <name evidence="1" type="ORF">FEV09_08075</name>
</gene>
<proteinExistence type="predicted"/>
<evidence type="ECO:0000313" key="1">
    <source>
        <dbReference type="EMBL" id="MDG3494515.1"/>
    </source>
</evidence>
<organism evidence="1 2">
    <name type="scientific">Pseudanabaena catenata USMAC16</name>
    <dbReference type="NCBI Taxonomy" id="1855837"/>
    <lineage>
        <taxon>Bacteria</taxon>
        <taxon>Bacillati</taxon>
        <taxon>Cyanobacteriota</taxon>
        <taxon>Cyanophyceae</taxon>
        <taxon>Pseudanabaenales</taxon>
        <taxon>Pseudanabaenaceae</taxon>
        <taxon>Pseudanabaena</taxon>
    </lineage>
</organism>
<keyword evidence="2" id="KW-1185">Reference proteome</keyword>
<dbReference type="InterPro" id="IPR025630">
    <property type="entry name" value="DUF4288"/>
</dbReference>
<accession>A0A9X4M8G2</accession>
<reference evidence="1" key="1">
    <citation type="submission" date="2019-05" db="EMBL/GenBank/DDBJ databases">
        <title>Whole genome sequencing of Pseudanabaena catenata USMAC16.</title>
        <authorList>
            <person name="Khan Z."/>
            <person name="Omar W.M."/>
            <person name="Convey P."/>
            <person name="Merican F."/>
            <person name="Najimudin N."/>
        </authorList>
    </citation>
    <scope>NUCLEOTIDE SEQUENCE</scope>
    <source>
        <strain evidence="1">USMAC16</strain>
    </source>
</reference>
<dbReference type="Pfam" id="PF14119">
    <property type="entry name" value="DUF4288"/>
    <property type="match status" value="1"/>
</dbReference>
<protein>
    <submittedName>
        <fullName evidence="1">DUF4288 domain-containing protein</fullName>
    </submittedName>
</protein>
<sequence>MKWYAAHVIMYVKFRDANQDKYPIWENIILIQASSNDEAWEKAKIRAKEDEDDESSENTWENRPAIFLLAGIRKIVLCMDEENEPTDGTEISYSQMELDSWDSLLKFLKGEMISIKYHY</sequence>